<keyword evidence="3" id="KW-0119">Carbohydrate metabolism</keyword>
<keyword evidence="2" id="KW-0294">Fucose metabolism</keyword>
<dbReference type="Proteomes" id="UP000076871">
    <property type="component" value="Unassembled WGS sequence"/>
</dbReference>
<dbReference type="EMBL" id="KV427613">
    <property type="protein sequence ID" value="KZT08882.1"/>
    <property type="molecule type" value="Genomic_DNA"/>
</dbReference>
<gene>
    <name evidence="4" type="ORF">LAESUDRAFT_648242</name>
</gene>
<keyword evidence="1" id="KW-0808">Transferase</keyword>
<proteinExistence type="predicted"/>
<dbReference type="GeneID" id="63821126"/>
<evidence type="ECO:0000256" key="1">
    <source>
        <dbReference type="ARBA" id="ARBA00022679"/>
    </source>
</evidence>
<reference evidence="4 5" key="1">
    <citation type="journal article" date="2016" name="Mol. Biol. Evol.">
        <title>Comparative Genomics of Early-Diverging Mushroom-Forming Fungi Provides Insights into the Origins of Lignocellulose Decay Capabilities.</title>
        <authorList>
            <person name="Nagy L.G."/>
            <person name="Riley R."/>
            <person name="Tritt A."/>
            <person name="Adam C."/>
            <person name="Daum C."/>
            <person name="Floudas D."/>
            <person name="Sun H."/>
            <person name="Yadav J.S."/>
            <person name="Pangilinan J."/>
            <person name="Larsson K.H."/>
            <person name="Matsuura K."/>
            <person name="Barry K."/>
            <person name="Labutti K."/>
            <person name="Kuo R."/>
            <person name="Ohm R.A."/>
            <person name="Bhattacharya S.S."/>
            <person name="Shirouzu T."/>
            <person name="Yoshinaga Y."/>
            <person name="Martin F.M."/>
            <person name="Grigoriev I.V."/>
            <person name="Hibbett D.S."/>
        </authorList>
    </citation>
    <scope>NUCLEOTIDE SEQUENCE [LARGE SCALE GENOMIC DNA]</scope>
    <source>
        <strain evidence="4 5">93-53</strain>
    </source>
</reference>
<dbReference type="Pfam" id="PF10250">
    <property type="entry name" value="O-FucT"/>
    <property type="match status" value="1"/>
</dbReference>
<dbReference type="RefSeq" id="XP_040766622.1">
    <property type="nucleotide sequence ID" value="XM_040904096.1"/>
</dbReference>
<evidence type="ECO:0000256" key="2">
    <source>
        <dbReference type="ARBA" id="ARBA00023253"/>
    </source>
</evidence>
<dbReference type="GO" id="GO:0016740">
    <property type="term" value="F:transferase activity"/>
    <property type="evidence" value="ECO:0007669"/>
    <property type="project" value="UniProtKB-KW"/>
</dbReference>
<evidence type="ECO:0000313" key="5">
    <source>
        <dbReference type="Proteomes" id="UP000076871"/>
    </source>
</evidence>
<organism evidence="4 5">
    <name type="scientific">Laetiporus sulphureus 93-53</name>
    <dbReference type="NCBI Taxonomy" id="1314785"/>
    <lineage>
        <taxon>Eukaryota</taxon>
        <taxon>Fungi</taxon>
        <taxon>Dikarya</taxon>
        <taxon>Basidiomycota</taxon>
        <taxon>Agaricomycotina</taxon>
        <taxon>Agaricomycetes</taxon>
        <taxon>Polyporales</taxon>
        <taxon>Laetiporus</taxon>
    </lineage>
</organism>
<dbReference type="InterPro" id="IPR019378">
    <property type="entry name" value="GDP-Fuc_O-FucTrfase"/>
</dbReference>
<accession>A0A165FF99</accession>
<protein>
    <submittedName>
        <fullName evidence="4">Uncharacterized protein</fullName>
    </submittedName>
</protein>
<sequence length="462" mass="52654">MLAFHPGRPDNGPRLRWVKEGSDLANAQNTFHASDLGDPEYLKHENYLRSPPTAHFRGICSRLLDCRSEVTHEYVDSLRSDRKYLTSWLSAGWTNDVITIGNLIYLAQITSRIPVVPPFTSHIGGANIPISFSEIFDVPRLAHALKMPILEWQDIKNVTLSENLGERDELGCWNIWEVDNVPADGPRGSYTTGLLNLDISYTRAPQWVKLMPGFVHDSHSRFWSLARLAFPESRETNLKDPVSHPTLPSEHHGVVLPPDEQLLCYDYLYYVAGDTPFEIEYDYSPVWRFVAKHFRWTQSLEELAGDIMRRTMSVPKGKAVPPFITVHARRGDFVDWCNGVPEEECFAPLSAFARRVQEVQDELRAVHGIEASHVIMTSDEKDEGWWDAVKEMGWLTIDHERTVQVHGRWYPVILDAVIQSRGMGFVGTDRSTFSVMARRRVSEWNGGAVRTVKWGHPDADAH</sequence>
<dbReference type="Gene3D" id="3.40.50.11350">
    <property type="match status" value="1"/>
</dbReference>
<evidence type="ECO:0000313" key="4">
    <source>
        <dbReference type="EMBL" id="KZT08882.1"/>
    </source>
</evidence>
<dbReference type="InParanoid" id="A0A165FF99"/>
<keyword evidence="5" id="KW-1185">Reference proteome</keyword>
<dbReference type="AlphaFoldDB" id="A0A165FF99"/>
<evidence type="ECO:0000256" key="3">
    <source>
        <dbReference type="ARBA" id="ARBA00023277"/>
    </source>
</evidence>
<dbReference type="GO" id="GO:0006004">
    <property type="term" value="P:fucose metabolic process"/>
    <property type="evidence" value="ECO:0007669"/>
    <property type="project" value="UniProtKB-KW"/>
</dbReference>
<dbReference type="STRING" id="1314785.A0A165FF99"/>
<name>A0A165FF99_9APHY</name>
<dbReference type="CDD" id="cd11296">
    <property type="entry name" value="O-FucT_like"/>
    <property type="match status" value="1"/>
</dbReference>
<dbReference type="OrthoDB" id="423313at2759"/>